<feature type="compositionally biased region" description="Pro residues" evidence="10">
    <location>
        <begin position="193"/>
        <end position="202"/>
    </location>
</feature>
<keyword evidence="6" id="KW-0833">Ubl conjugation pathway</keyword>
<dbReference type="PANTHER" id="PTHR46065">
    <property type="entry name" value="E3 UBIQUITIN-PROTEIN LIGASE MARCH 2/3 FAMILY MEMBER"/>
    <property type="match status" value="1"/>
</dbReference>
<feature type="transmembrane region" description="Helical" evidence="11">
    <location>
        <begin position="97"/>
        <end position="118"/>
    </location>
</feature>
<feature type="domain" description="RING-CH-type" evidence="12">
    <location>
        <begin position="13"/>
        <end position="78"/>
    </location>
</feature>
<dbReference type="PANTHER" id="PTHR46065:SF3">
    <property type="entry name" value="FI20425P1"/>
    <property type="match status" value="1"/>
</dbReference>
<dbReference type="PROSITE" id="PS51292">
    <property type="entry name" value="ZF_RING_CH"/>
    <property type="match status" value="1"/>
</dbReference>
<dbReference type="SMART" id="SM00744">
    <property type="entry name" value="RINGv"/>
    <property type="match status" value="1"/>
</dbReference>
<evidence type="ECO:0000256" key="11">
    <source>
        <dbReference type="SAM" id="Phobius"/>
    </source>
</evidence>
<dbReference type="CDD" id="cd16495">
    <property type="entry name" value="RING_CH-C4HC3_MARCH"/>
    <property type="match status" value="1"/>
</dbReference>
<dbReference type="Proteomes" id="UP001281761">
    <property type="component" value="Unassembled WGS sequence"/>
</dbReference>
<feature type="transmembrane region" description="Helical" evidence="11">
    <location>
        <begin position="138"/>
        <end position="159"/>
    </location>
</feature>
<evidence type="ECO:0000256" key="3">
    <source>
        <dbReference type="ARBA" id="ARBA00022692"/>
    </source>
</evidence>
<evidence type="ECO:0000256" key="4">
    <source>
        <dbReference type="ARBA" id="ARBA00022723"/>
    </source>
</evidence>
<comment type="subcellular location">
    <subcellularLocation>
        <location evidence="1">Membrane</location>
        <topology evidence="1">Multi-pass membrane protein</topology>
    </subcellularLocation>
</comment>
<evidence type="ECO:0000313" key="14">
    <source>
        <dbReference type="Proteomes" id="UP001281761"/>
    </source>
</evidence>
<evidence type="ECO:0000256" key="8">
    <source>
        <dbReference type="ARBA" id="ARBA00022989"/>
    </source>
</evidence>
<proteinExistence type="predicted"/>
<sequence>MSSDQSSISEHSSSEPSPSQCRICLIDDPEQEVCFPCDCHGSMGAVHLDCLAEWIQACSSTNANWKKCEICGQDYRISYKPTPILKRHRPRFTTLETVKAILFFPLAIFATAYCLIIFPTTQVVRFRSIGNWTAHTVLNLLTNISFDLFLLSLTGELYISLYNLYLKWRSQNLTLVPDDDVFIFKNRRQIHPPLPPTPPPLTHPNIPNQPQNTDITDVEDPYNPPIPTIPAKGHKTNHDGLPPAPESSKTADKIVETDIDPLLTPQPLKTSIE</sequence>
<dbReference type="EMBL" id="JARBJD010000140">
    <property type="protein sequence ID" value="KAK2950261.1"/>
    <property type="molecule type" value="Genomic_DNA"/>
</dbReference>
<name>A0ABQ9XJ17_9EUKA</name>
<dbReference type="Pfam" id="PF12906">
    <property type="entry name" value="RINGv"/>
    <property type="match status" value="1"/>
</dbReference>
<keyword evidence="3 11" id="KW-0812">Transmembrane</keyword>
<evidence type="ECO:0000313" key="13">
    <source>
        <dbReference type="EMBL" id="KAK2950261.1"/>
    </source>
</evidence>
<evidence type="ECO:0000256" key="2">
    <source>
        <dbReference type="ARBA" id="ARBA00022679"/>
    </source>
</evidence>
<evidence type="ECO:0000256" key="10">
    <source>
        <dbReference type="SAM" id="MobiDB-lite"/>
    </source>
</evidence>
<dbReference type="InterPro" id="IPR011016">
    <property type="entry name" value="Znf_RING-CH"/>
</dbReference>
<evidence type="ECO:0000256" key="9">
    <source>
        <dbReference type="ARBA" id="ARBA00023136"/>
    </source>
</evidence>
<keyword evidence="8 11" id="KW-1133">Transmembrane helix</keyword>
<accession>A0ABQ9XJ17</accession>
<dbReference type="InterPro" id="IPR013083">
    <property type="entry name" value="Znf_RING/FYVE/PHD"/>
</dbReference>
<evidence type="ECO:0000259" key="12">
    <source>
        <dbReference type="PROSITE" id="PS51292"/>
    </source>
</evidence>
<keyword evidence="2" id="KW-0808">Transferase</keyword>
<organism evidence="13 14">
    <name type="scientific">Blattamonas nauphoetae</name>
    <dbReference type="NCBI Taxonomy" id="2049346"/>
    <lineage>
        <taxon>Eukaryota</taxon>
        <taxon>Metamonada</taxon>
        <taxon>Preaxostyla</taxon>
        <taxon>Oxymonadida</taxon>
        <taxon>Blattamonas</taxon>
    </lineage>
</organism>
<gene>
    <name evidence="13" type="ORF">BLNAU_14845</name>
</gene>
<evidence type="ECO:0000256" key="1">
    <source>
        <dbReference type="ARBA" id="ARBA00004141"/>
    </source>
</evidence>
<dbReference type="Gene3D" id="3.30.40.10">
    <property type="entry name" value="Zinc/RING finger domain, C3HC4 (zinc finger)"/>
    <property type="match status" value="1"/>
</dbReference>
<keyword evidence="5" id="KW-0863">Zinc-finger</keyword>
<keyword evidence="9 11" id="KW-0472">Membrane</keyword>
<feature type="region of interest" description="Disordered" evidence="10">
    <location>
        <begin position="193"/>
        <end position="273"/>
    </location>
</feature>
<reference evidence="13 14" key="1">
    <citation type="journal article" date="2022" name="bioRxiv">
        <title>Genomics of Preaxostyla Flagellates Illuminates Evolutionary Transitions and the Path Towards Mitochondrial Loss.</title>
        <authorList>
            <person name="Novak L.V.F."/>
            <person name="Treitli S.C."/>
            <person name="Pyrih J."/>
            <person name="Halakuc P."/>
            <person name="Pipaliya S.V."/>
            <person name="Vacek V."/>
            <person name="Brzon O."/>
            <person name="Soukal P."/>
            <person name="Eme L."/>
            <person name="Dacks J.B."/>
            <person name="Karnkowska A."/>
            <person name="Elias M."/>
            <person name="Hampl V."/>
        </authorList>
    </citation>
    <scope>NUCLEOTIDE SEQUENCE [LARGE SCALE GENOMIC DNA]</scope>
    <source>
        <strain evidence="13">NAU3</strain>
        <tissue evidence="13">Gut</tissue>
    </source>
</reference>
<evidence type="ECO:0000256" key="7">
    <source>
        <dbReference type="ARBA" id="ARBA00022833"/>
    </source>
</evidence>
<keyword evidence="7" id="KW-0862">Zinc</keyword>
<dbReference type="SUPFAM" id="SSF57850">
    <property type="entry name" value="RING/U-box"/>
    <property type="match status" value="1"/>
</dbReference>
<comment type="caution">
    <text evidence="13">The sequence shown here is derived from an EMBL/GenBank/DDBJ whole genome shotgun (WGS) entry which is preliminary data.</text>
</comment>
<keyword evidence="14" id="KW-1185">Reference proteome</keyword>
<protein>
    <recommendedName>
        <fullName evidence="12">RING-CH-type domain-containing protein</fullName>
    </recommendedName>
</protein>
<evidence type="ECO:0000256" key="5">
    <source>
        <dbReference type="ARBA" id="ARBA00022771"/>
    </source>
</evidence>
<keyword evidence="4" id="KW-0479">Metal-binding</keyword>
<evidence type="ECO:0000256" key="6">
    <source>
        <dbReference type="ARBA" id="ARBA00022786"/>
    </source>
</evidence>